<proteinExistence type="predicted"/>
<sequence>MPARKVTEAATKRKSPGGHPPSPRSKAKKRLIQGDSNHAAAAPDCASSKPAVSRAHKFIVGLAVQLTSTCDDEEVDVDVQVEGLFRAALGALPAGKLKAELVQDEAATMKTLAAEVASIRSKQQQSQNGGEVATGKDAGVAAACALVPCTAQLYRQARAIAEKQSRGIDGAATDNKPLRALALSPRAPLDLLANAMGSTSKLDGAAAPVSTTLDAAVISLRDLVGALAADPLAAMSPSGLAFFADRAAVLASSAARSLVAGRGDTRGGDSVTGDKAALEVEALGLMLRILQVAGLALSAAAGGNTASGLLRATDDAGSGGCRPADPASWLLLPCAPETPSAWNGEVSATSLDSSLGTLPRNEVDSTPPARISVARLLAHYAASVAACSVGRKAVVKAAQAAATAGGREVSDDESSSDSDEEEETGDGPDSNKSNNIALSRHLSALCAANLAGSEPGTLEFLRCVGDAVFATDDVGNVSLAAPLAPACGRALARLRRPAATPAPTAAQFLRRAYAFRVTETLNRSARAASLSSSKPPSRKEAIAPTAIAGRGSSGCARSGSGGGAAAAAAAAWDFVGDSSAPPALLEFLGRPEAPAAVGQGDAAQPALKELASRRNSPAAVAELLRSSPACAPAALGPLLSAMERLQGVGEGGGNTAAAAAAVGVGGFFVDTGGAAGGARSVVLARLGNGAGIVADMDEEEVASVASSAVSDSDGNE</sequence>
<evidence type="ECO:0000256" key="1">
    <source>
        <dbReference type="SAM" id="MobiDB-lite"/>
    </source>
</evidence>
<gene>
    <name evidence="2" type="ORF">Esi_0188_0014</name>
</gene>
<dbReference type="OrthoDB" id="10428404at2759"/>
<feature type="compositionally biased region" description="Acidic residues" evidence="1">
    <location>
        <begin position="410"/>
        <end position="426"/>
    </location>
</feature>
<feature type="region of interest" description="Disordered" evidence="1">
    <location>
        <begin position="1"/>
        <end position="47"/>
    </location>
</feature>
<evidence type="ECO:0000313" key="3">
    <source>
        <dbReference type="Proteomes" id="UP000002630"/>
    </source>
</evidence>
<protein>
    <submittedName>
        <fullName evidence="2">Uncharacterized protein</fullName>
    </submittedName>
</protein>
<dbReference type="InParanoid" id="D7FPB3"/>
<dbReference type="AlphaFoldDB" id="D7FPB3"/>
<accession>D7FPB3</accession>
<name>D7FPB3_ECTSI</name>
<reference evidence="2 3" key="1">
    <citation type="journal article" date="2010" name="Nature">
        <title>The Ectocarpus genome and the independent evolution of multicellularity in brown algae.</title>
        <authorList>
            <person name="Cock J.M."/>
            <person name="Sterck L."/>
            <person name="Rouze P."/>
            <person name="Scornet D."/>
            <person name="Allen A.E."/>
            <person name="Amoutzias G."/>
            <person name="Anthouard V."/>
            <person name="Artiguenave F."/>
            <person name="Aury J.M."/>
            <person name="Badger J.H."/>
            <person name="Beszteri B."/>
            <person name="Billiau K."/>
            <person name="Bonnet E."/>
            <person name="Bothwell J.H."/>
            <person name="Bowler C."/>
            <person name="Boyen C."/>
            <person name="Brownlee C."/>
            <person name="Carrano C.J."/>
            <person name="Charrier B."/>
            <person name="Cho G.Y."/>
            <person name="Coelho S.M."/>
            <person name="Collen J."/>
            <person name="Corre E."/>
            <person name="Da Silva C."/>
            <person name="Delage L."/>
            <person name="Delaroque N."/>
            <person name="Dittami S.M."/>
            <person name="Doulbeau S."/>
            <person name="Elias M."/>
            <person name="Farnham G."/>
            <person name="Gachon C.M."/>
            <person name="Gschloessl B."/>
            <person name="Heesch S."/>
            <person name="Jabbari K."/>
            <person name="Jubin C."/>
            <person name="Kawai H."/>
            <person name="Kimura K."/>
            <person name="Kloareg B."/>
            <person name="Kupper F.C."/>
            <person name="Lang D."/>
            <person name="Le Bail A."/>
            <person name="Leblanc C."/>
            <person name="Lerouge P."/>
            <person name="Lohr M."/>
            <person name="Lopez P.J."/>
            <person name="Martens C."/>
            <person name="Maumus F."/>
            <person name="Michel G."/>
            <person name="Miranda-Saavedra D."/>
            <person name="Morales J."/>
            <person name="Moreau H."/>
            <person name="Motomura T."/>
            <person name="Nagasato C."/>
            <person name="Napoli C.A."/>
            <person name="Nelson D.R."/>
            <person name="Nyvall-Collen P."/>
            <person name="Peters A.F."/>
            <person name="Pommier C."/>
            <person name="Potin P."/>
            <person name="Poulain J."/>
            <person name="Quesneville H."/>
            <person name="Read B."/>
            <person name="Rensing S.A."/>
            <person name="Ritter A."/>
            <person name="Rousvoal S."/>
            <person name="Samanta M."/>
            <person name="Samson G."/>
            <person name="Schroeder D.C."/>
            <person name="Segurens B."/>
            <person name="Strittmatter M."/>
            <person name="Tonon T."/>
            <person name="Tregear J.W."/>
            <person name="Valentin K."/>
            <person name="von Dassow P."/>
            <person name="Yamagishi T."/>
            <person name="Van de Peer Y."/>
            <person name="Wincker P."/>
        </authorList>
    </citation>
    <scope>NUCLEOTIDE SEQUENCE [LARGE SCALE GENOMIC DNA]</scope>
    <source>
        <strain evidence="3">Ec32 / CCAP1310/4</strain>
    </source>
</reference>
<dbReference type="EMBL" id="FN648347">
    <property type="protein sequence ID" value="CBJ30372.1"/>
    <property type="molecule type" value="Genomic_DNA"/>
</dbReference>
<feature type="region of interest" description="Disordered" evidence="1">
    <location>
        <begin position="402"/>
        <end position="434"/>
    </location>
</feature>
<feature type="compositionally biased region" description="Basic and acidic residues" evidence="1">
    <location>
        <begin position="1"/>
        <end position="11"/>
    </location>
</feature>
<keyword evidence="3" id="KW-1185">Reference proteome</keyword>
<organism evidence="2 3">
    <name type="scientific">Ectocarpus siliculosus</name>
    <name type="common">Brown alga</name>
    <name type="synonym">Conferva siliculosa</name>
    <dbReference type="NCBI Taxonomy" id="2880"/>
    <lineage>
        <taxon>Eukaryota</taxon>
        <taxon>Sar</taxon>
        <taxon>Stramenopiles</taxon>
        <taxon>Ochrophyta</taxon>
        <taxon>PX clade</taxon>
        <taxon>Phaeophyceae</taxon>
        <taxon>Ectocarpales</taxon>
        <taxon>Ectocarpaceae</taxon>
        <taxon>Ectocarpus</taxon>
    </lineage>
</organism>
<dbReference type="Proteomes" id="UP000002630">
    <property type="component" value="Linkage Group LG10"/>
</dbReference>
<dbReference type="EMBL" id="FN649735">
    <property type="protein sequence ID" value="CBJ30372.1"/>
    <property type="molecule type" value="Genomic_DNA"/>
</dbReference>
<evidence type="ECO:0000313" key="2">
    <source>
        <dbReference type="EMBL" id="CBJ30372.1"/>
    </source>
</evidence>
<feature type="compositionally biased region" description="Low complexity" evidence="1">
    <location>
        <begin position="525"/>
        <end position="535"/>
    </location>
</feature>
<feature type="region of interest" description="Disordered" evidence="1">
    <location>
        <begin position="525"/>
        <end position="554"/>
    </location>
</feature>